<evidence type="ECO:0000313" key="2">
    <source>
        <dbReference type="Proteomes" id="UP001153076"/>
    </source>
</evidence>
<dbReference type="OrthoDB" id="1397804at2759"/>
<protein>
    <submittedName>
        <fullName evidence="1">Uncharacterized protein</fullName>
    </submittedName>
</protein>
<reference evidence="1" key="1">
    <citation type="submission" date="2022-04" db="EMBL/GenBank/DDBJ databases">
        <title>Carnegiea gigantea Genome sequencing and assembly v2.</title>
        <authorList>
            <person name="Copetti D."/>
            <person name="Sanderson M.J."/>
            <person name="Burquez A."/>
            <person name="Wojciechowski M.F."/>
        </authorList>
    </citation>
    <scope>NUCLEOTIDE SEQUENCE</scope>
    <source>
        <strain evidence="1">SGP5-SGP5p</strain>
        <tissue evidence="1">Aerial part</tissue>
    </source>
</reference>
<proteinExistence type="predicted"/>
<dbReference type="AlphaFoldDB" id="A0A9Q1JLZ3"/>
<sequence length="210" mass="23349">MSVKMQTTCAWTERPNDASLWKAKEEEKAPFRGFKPSVRYHSGKTRTLALCQDLQATGQSQASQRVTEACKGFLGLDRYLPSSAKAEGSLTARPTCRAGTKVGLSDLMVPSGRAVAQRIKVWHLDVGSSPPGAVGCSKGWVVRPLKQYVSWVQNVVRQLGPYSAWALEHRGLFSSTRGLGRMHLWCTSYRSYGKRWIAKCGADTYRKHLK</sequence>
<keyword evidence="2" id="KW-1185">Reference proteome</keyword>
<accession>A0A9Q1JLZ3</accession>
<organism evidence="1 2">
    <name type="scientific">Carnegiea gigantea</name>
    <dbReference type="NCBI Taxonomy" id="171969"/>
    <lineage>
        <taxon>Eukaryota</taxon>
        <taxon>Viridiplantae</taxon>
        <taxon>Streptophyta</taxon>
        <taxon>Embryophyta</taxon>
        <taxon>Tracheophyta</taxon>
        <taxon>Spermatophyta</taxon>
        <taxon>Magnoliopsida</taxon>
        <taxon>eudicotyledons</taxon>
        <taxon>Gunneridae</taxon>
        <taxon>Pentapetalae</taxon>
        <taxon>Caryophyllales</taxon>
        <taxon>Cactineae</taxon>
        <taxon>Cactaceae</taxon>
        <taxon>Cactoideae</taxon>
        <taxon>Echinocereeae</taxon>
        <taxon>Carnegiea</taxon>
    </lineage>
</organism>
<comment type="caution">
    <text evidence="1">The sequence shown here is derived from an EMBL/GenBank/DDBJ whole genome shotgun (WGS) entry which is preliminary data.</text>
</comment>
<evidence type="ECO:0000313" key="1">
    <source>
        <dbReference type="EMBL" id="KAJ8424308.1"/>
    </source>
</evidence>
<dbReference type="AntiFam" id="ANF00275">
    <property type="entry name" value="Spurious translation from rRNA (DUF6467)"/>
</dbReference>
<name>A0A9Q1JLZ3_9CARY</name>
<gene>
    <name evidence="1" type="ORF">Cgig2_030334</name>
</gene>
<dbReference type="EMBL" id="JAKOGI010001714">
    <property type="protein sequence ID" value="KAJ8424308.1"/>
    <property type="molecule type" value="Genomic_DNA"/>
</dbReference>
<dbReference type="Proteomes" id="UP001153076">
    <property type="component" value="Unassembled WGS sequence"/>
</dbReference>